<dbReference type="EMBL" id="MQWD01000001">
    <property type="protein sequence ID" value="PAP78879.1"/>
    <property type="molecule type" value="Genomic_DNA"/>
</dbReference>
<dbReference type="Pfam" id="PF06439">
    <property type="entry name" value="3keto-disac_hyd"/>
    <property type="match status" value="1"/>
</dbReference>
<gene>
    <name evidence="2" type="ORF">BSZ37_19905</name>
</gene>
<evidence type="ECO:0000313" key="3">
    <source>
        <dbReference type="Proteomes" id="UP000216339"/>
    </source>
</evidence>
<dbReference type="Gene3D" id="2.60.120.560">
    <property type="entry name" value="Exo-inulinase, domain 1"/>
    <property type="match status" value="1"/>
</dbReference>
<accession>A0A271J8C3</accession>
<feature type="domain" description="3-keto-alpha-glucoside-1,2-lyase/3-keto-2-hydroxy-glucal hydratase" evidence="1">
    <location>
        <begin position="21"/>
        <end position="272"/>
    </location>
</feature>
<reference evidence="2 3" key="1">
    <citation type="submission" date="2016-11" db="EMBL/GenBank/DDBJ databases">
        <title>Study of marine rhodopsin-containing bacteria.</title>
        <authorList>
            <person name="Yoshizawa S."/>
            <person name="Kumagai Y."/>
            <person name="Kogure K."/>
        </authorList>
    </citation>
    <scope>NUCLEOTIDE SEQUENCE [LARGE SCALE GENOMIC DNA]</scope>
    <source>
        <strain evidence="2 3">SAORIC-28</strain>
    </source>
</reference>
<keyword evidence="3" id="KW-1185">Reference proteome</keyword>
<comment type="caution">
    <text evidence="2">The sequence shown here is derived from an EMBL/GenBank/DDBJ whole genome shotgun (WGS) entry which is preliminary data.</text>
</comment>
<name>A0A271J8C3_9BACT</name>
<sequence>MLAGCGGGPRAAAEADGAEAWTPLLDAELSEWRTYLSFRHAPGYAGEPPVGADGQPVAPVGYDTDPDGVFSVVMEDGEPVLRISGEVYGSVFTRREFADYHLRLKVRWGERVWPPRTELLRDSGVLYHSVGEPGVDWWRSWMLSQELQVMEGHMGDYWTIASSAADIRAFPPEGDLDPIASVRQPFRPFGGGSPNGGFCLRSADHESPPSEWTELELIAVGDRSVHVVNGHVVMVLARSRAVVDGVEGPLTRGRVQLQSEAAEVYYKDVEVRSLARMPDAYAGYFDQP</sequence>
<dbReference type="AlphaFoldDB" id="A0A271J8C3"/>
<dbReference type="Proteomes" id="UP000216339">
    <property type="component" value="Unassembled WGS sequence"/>
</dbReference>
<dbReference type="GO" id="GO:0016787">
    <property type="term" value="F:hydrolase activity"/>
    <property type="evidence" value="ECO:0007669"/>
    <property type="project" value="InterPro"/>
</dbReference>
<organism evidence="2 3">
    <name type="scientific">Rubrivirga marina</name>
    <dbReference type="NCBI Taxonomy" id="1196024"/>
    <lineage>
        <taxon>Bacteria</taxon>
        <taxon>Pseudomonadati</taxon>
        <taxon>Rhodothermota</taxon>
        <taxon>Rhodothermia</taxon>
        <taxon>Rhodothermales</taxon>
        <taxon>Rubricoccaceae</taxon>
        <taxon>Rubrivirga</taxon>
    </lineage>
</organism>
<protein>
    <recommendedName>
        <fullName evidence="1">3-keto-alpha-glucoside-1,2-lyase/3-keto-2-hydroxy-glucal hydratase domain-containing protein</fullName>
    </recommendedName>
</protein>
<evidence type="ECO:0000313" key="2">
    <source>
        <dbReference type="EMBL" id="PAP78879.1"/>
    </source>
</evidence>
<evidence type="ECO:0000259" key="1">
    <source>
        <dbReference type="Pfam" id="PF06439"/>
    </source>
</evidence>
<proteinExistence type="predicted"/>
<dbReference type="InterPro" id="IPR010496">
    <property type="entry name" value="AL/BT2_dom"/>
</dbReference>